<keyword evidence="3" id="KW-1185">Reference proteome</keyword>
<protein>
    <submittedName>
        <fullName evidence="2">XRE family transcriptional regulator</fullName>
    </submittedName>
</protein>
<name>A0A9X5GT87_9FIRM</name>
<dbReference type="RefSeq" id="WP_160560604.1">
    <property type="nucleotide sequence ID" value="NZ_QZDT01000020.1"/>
</dbReference>
<dbReference type="CDD" id="cd00093">
    <property type="entry name" value="HTH_XRE"/>
    <property type="match status" value="1"/>
</dbReference>
<dbReference type="OrthoDB" id="2044565at2"/>
<evidence type="ECO:0000313" key="2">
    <source>
        <dbReference type="EMBL" id="NBJ93535.1"/>
    </source>
</evidence>
<evidence type="ECO:0000313" key="3">
    <source>
        <dbReference type="Proteomes" id="UP001154420"/>
    </source>
</evidence>
<sequence length="85" mass="9453">MAAGNTPTSLDAILSGQKIHSRIRQSGHSISEIQEMLGLECPQSIYRWLKGQSMPSIDNLYMLSQILEVHMEDLLVSMDAAKHSI</sequence>
<dbReference type="EMBL" id="QZDT01000020">
    <property type="protein sequence ID" value="NBJ93535.1"/>
    <property type="molecule type" value="Genomic_DNA"/>
</dbReference>
<dbReference type="InterPro" id="IPR010982">
    <property type="entry name" value="Lambda_DNA-bd_dom_sf"/>
</dbReference>
<feature type="domain" description="HTH cro/C1-type" evidence="1">
    <location>
        <begin position="42"/>
        <end position="74"/>
    </location>
</feature>
<accession>A0A9X5GT87</accession>
<organism evidence="2 3">
    <name type="scientific">Parablautia muri</name>
    <dbReference type="NCBI Taxonomy" id="2320879"/>
    <lineage>
        <taxon>Bacteria</taxon>
        <taxon>Bacillati</taxon>
        <taxon>Bacillota</taxon>
        <taxon>Clostridia</taxon>
        <taxon>Lachnospirales</taxon>
        <taxon>Lachnospiraceae</taxon>
        <taxon>Parablautia</taxon>
    </lineage>
</organism>
<dbReference type="InterPro" id="IPR001387">
    <property type="entry name" value="Cro/C1-type_HTH"/>
</dbReference>
<reference evidence="2" key="1">
    <citation type="submission" date="2018-09" db="EMBL/GenBank/DDBJ databases">
        <title>Murine metabolic-syndrome-specific gut microbial biobank.</title>
        <authorList>
            <person name="Liu C."/>
        </authorList>
    </citation>
    <scope>NUCLEOTIDE SEQUENCE</scope>
    <source>
        <strain evidence="2">D42-62</strain>
    </source>
</reference>
<dbReference type="PROSITE" id="PS50943">
    <property type="entry name" value="HTH_CROC1"/>
    <property type="match status" value="1"/>
</dbReference>
<gene>
    <name evidence="2" type="ORF">D5281_13250</name>
</gene>
<dbReference type="Pfam" id="PF01381">
    <property type="entry name" value="HTH_3"/>
    <property type="match status" value="1"/>
</dbReference>
<evidence type="ECO:0000259" key="1">
    <source>
        <dbReference type="PROSITE" id="PS50943"/>
    </source>
</evidence>
<dbReference type="SUPFAM" id="SSF47413">
    <property type="entry name" value="lambda repressor-like DNA-binding domains"/>
    <property type="match status" value="1"/>
</dbReference>
<comment type="caution">
    <text evidence="2">The sequence shown here is derived from an EMBL/GenBank/DDBJ whole genome shotgun (WGS) entry which is preliminary data.</text>
</comment>
<proteinExistence type="predicted"/>
<dbReference type="Gene3D" id="1.10.260.40">
    <property type="entry name" value="lambda repressor-like DNA-binding domains"/>
    <property type="match status" value="1"/>
</dbReference>
<dbReference type="Proteomes" id="UP001154420">
    <property type="component" value="Unassembled WGS sequence"/>
</dbReference>
<dbReference type="GO" id="GO:0003677">
    <property type="term" value="F:DNA binding"/>
    <property type="evidence" value="ECO:0007669"/>
    <property type="project" value="InterPro"/>
</dbReference>
<dbReference type="AlphaFoldDB" id="A0A9X5GT87"/>